<name>A0A1H8WXX4_9HYPH</name>
<accession>A0A1H8WXX4</accession>
<organism evidence="1 3">
    <name type="scientific">Rhizobium tibeticum</name>
    <dbReference type="NCBI Taxonomy" id="501024"/>
    <lineage>
        <taxon>Bacteria</taxon>
        <taxon>Pseudomonadati</taxon>
        <taxon>Pseudomonadota</taxon>
        <taxon>Alphaproteobacteria</taxon>
        <taxon>Hyphomicrobiales</taxon>
        <taxon>Rhizobiaceae</taxon>
        <taxon>Rhizobium/Agrobacterium group</taxon>
        <taxon>Rhizobium</taxon>
    </lineage>
</organism>
<evidence type="ECO:0000313" key="1">
    <source>
        <dbReference type="EMBL" id="SEI21928.1"/>
    </source>
</evidence>
<keyword evidence="4" id="KW-1185">Reference proteome</keyword>
<evidence type="ECO:0000313" key="3">
    <source>
        <dbReference type="Proteomes" id="UP000183063"/>
    </source>
</evidence>
<evidence type="ECO:0000313" key="4">
    <source>
        <dbReference type="Proteomes" id="UP000198939"/>
    </source>
</evidence>
<dbReference type="AlphaFoldDB" id="A0A1H8WXX4"/>
<reference evidence="1" key="3">
    <citation type="submission" date="2016-10" db="EMBL/GenBank/DDBJ databases">
        <authorList>
            <person name="de Groot N.N."/>
        </authorList>
    </citation>
    <scope>NUCLEOTIDE SEQUENCE [LARGE SCALE GENOMIC DNA]</scope>
    <source>
        <strain evidence="1">CCBAU85039</strain>
    </source>
</reference>
<dbReference type="RefSeq" id="WP_072382233.1">
    <property type="nucleotide sequence ID" value="NZ_FNXB01000100.1"/>
</dbReference>
<dbReference type="Proteomes" id="UP000183063">
    <property type="component" value="Unassembled WGS sequence"/>
</dbReference>
<proteinExistence type="predicted"/>
<gene>
    <name evidence="1" type="ORF">RTCCBAU85039_6763</name>
    <name evidence="2" type="ORF">SAMN05216228_10855</name>
</gene>
<dbReference type="EMBL" id="FOCV01000085">
    <property type="protein sequence ID" value="SEP32560.1"/>
    <property type="molecule type" value="Genomic_DNA"/>
</dbReference>
<dbReference type="EMBL" id="FNXB01000100">
    <property type="protein sequence ID" value="SEI21928.1"/>
    <property type="molecule type" value="Genomic_DNA"/>
</dbReference>
<evidence type="ECO:0000313" key="2">
    <source>
        <dbReference type="EMBL" id="SEP32560.1"/>
    </source>
</evidence>
<reference evidence="3" key="1">
    <citation type="submission" date="2016-10" db="EMBL/GenBank/DDBJ databases">
        <authorList>
            <person name="Wibberg D."/>
        </authorList>
    </citation>
    <scope>NUCLEOTIDE SEQUENCE [LARGE SCALE GENOMIC DNA]</scope>
</reference>
<sequence>MDQFLNFNTYTLAILYGSQDDMTPLPLGFAIDLIPPSEVGRIRQQKLKTPERPCHMLVTDLMTGLRSQSSYLSESGAAPAGDPARASGTSCAVKRSSIKGLRLSLFVKETPRLLALSIYRLD</sequence>
<dbReference type="Proteomes" id="UP000198939">
    <property type="component" value="Unassembled WGS sequence"/>
</dbReference>
<protein>
    <submittedName>
        <fullName evidence="1">Uncharacterized protein</fullName>
    </submittedName>
</protein>
<reference evidence="2 4" key="2">
    <citation type="submission" date="2016-10" db="EMBL/GenBank/DDBJ databases">
        <authorList>
            <person name="Varghese N."/>
            <person name="Submissions S."/>
        </authorList>
    </citation>
    <scope>NUCLEOTIDE SEQUENCE [LARGE SCALE GENOMIC DNA]</scope>
    <source>
        <strain evidence="2 4">CGMCC 1.7071</strain>
    </source>
</reference>